<evidence type="ECO:0000313" key="9">
    <source>
        <dbReference type="Proteomes" id="UP001332192"/>
    </source>
</evidence>
<evidence type="ECO:0000256" key="3">
    <source>
        <dbReference type="ARBA" id="ARBA00022692"/>
    </source>
</evidence>
<feature type="transmembrane region" description="Helical" evidence="6">
    <location>
        <begin position="31"/>
        <end position="57"/>
    </location>
</feature>
<feature type="transmembrane region" description="Helical" evidence="6">
    <location>
        <begin position="106"/>
        <end position="127"/>
    </location>
</feature>
<evidence type="ECO:0000256" key="5">
    <source>
        <dbReference type="ARBA" id="ARBA00023136"/>
    </source>
</evidence>
<keyword evidence="9" id="KW-1185">Reference proteome</keyword>
<dbReference type="PANTHER" id="PTHR33885">
    <property type="entry name" value="PHAGE SHOCK PROTEIN C"/>
    <property type="match status" value="1"/>
</dbReference>
<accession>A0ABZ1BY91</accession>
<organism evidence="8 9">
    <name type="scientific">Carboxydichorda subterranea</name>
    <dbReference type="NCBI Taxonomy" id="3109565"/>
    <lineage>
        <taxon>Bacteria</taxon>
        <taxon>Bacillati</taxon>
        <taxon>Bacillota</taxon>
        <taxon>Limnochordia</taxon>
        <taxon>Limnochordales</taxon>
        <taxon>Geochordaceae</taxon>
        <taxon>Carboxydichorda</taxon>
    </lineage>
</organism>
<evidence type="ECO:0000313" key="8">
    <source>
        <dbReference type="EMBL" id="WRP17772.1"/>
    </source>
</evidence>
<dbReference type="PANTHER" id="PTHR33885:SF3">
    <property type="entry name" value="PHAGE SHOCK PROTEIN C"/>
    <property type="match status" value="1"/>
</dbReference>
<keyword evidence="5 6" id="KW-0472">Membrane</keyword>
<proteinExistence type="predicted"/>
<comment type="subcellular location">
    <subcellularLocation>
        <location evidence="1">Cell membrane</location>
        <topology evidence="1">Single-pass membrane protein</topology>
    </subcellularLocation>
</comment>
<protein>
    <submittedName>
        <fullName evidence="8">PspC domain-containing protein</fullName>
    </submittedName>
</protein>
<feature type="domain" description="Phage shock protein PspC N-terminal" evidence="7">
    <location>
        <begin position="5"/>
        <end position="61"/>
    </location>
</feature>
<dbReference type="InterPro" id="IPR052027">
    <property type="entry name" value="PspC"/>
</dbReference>
<keyword evidence="4 6" id="KW-1133">Transmembrane helix</keyword>
<evidence type="ECO:0000256" key="2">
    <source>
        <dbReference type="ARBA" id="ARBA00022475"/>
    </source>
</evidence>
<sequence>MATTPLYRPTRGAMVFGVCAGLGRYFDVDPVLIRLSFVLLAFFGGLGIVAYVVLALVMPSERSVAQGAWDVVRENARELGQTVSVAGQSVSEAVRSGGGADRRRRLFGVFLIALGGVIVLANLGIFWWVRWDILWPTVLIGLGLLLVLRSPRP</sequence>
<dbReference type="Proteomes" id="UP001332192">
    <property type="component" value="Chromosome"/>
</dbReference>
<dbReference type="Pfam" id="PF04024">
    <property type="entry name" value="PspC"/>
    <property type="match status" value="1"/>
</dbReference>
<feature type="transmembrane region" description="Helical" evidence="6">
    <location>
        <begin position="133"/>
        <end position="150"/>
    </location>
</feature>
<keyword evidence="2" id="KW-1003">Cell membrane</keyword>
<dbReference type="RefSeq" id="WP_324717042.1">
    <property type="nucleotide sequence ID" value="NZ_CP141615.1"/>
</dbReference>
<evidence type="ECO:0000259" key="7">
    <source>
        <dbReference type="Pfam" id="PF04024"/>
    </source>
</evidence>
<dbReference type="InterPro" id="IPR007168">
    <property type="entry name" value="Phageshock_PspC_N"/>
</dbReference>
<dbReference type="EMBL" id="CP141615">
    <property type="protein sequence ID" value="WRP17772.1"/>
    <property type="molecule type" value="Genomic_DNA"/>
</dbReference>
<keyword evidence="3 6" id="KW-0812">Transmembrane</keyword>
<evidence type="ECO:0000256" key="6">
    <source>
        <dbReference type="SAM" id="Phobius"/>
    </source>
</evidence>
<gene>
    <name evidence="8" type="ORF">U7230_01815</name>
</gene>
<evidence type="ECO:0000256" key="4">
    <source>
        <dbReference type="ARBA" id="ARBA00022989"/>
    </source>
</evidence>
<name>A0ABZ1BY91_9FIRM</name>
<reference evidence="8 9" key="1">
    <citation type="journal article" date="2024" name="Front. Microbiol.">
        <title>Novel thermophilic genera Geochorda gen. nov. and Carboxydochorda gen. nov. from the deep terrestrial subsurface reveal the ecophysiological diversity in the class Limnochordia.</title>
        <authorList>
            <person name="Karnachuk O.V."/>
            <person name="Lukina A.P."/>
            <person name="Avakyan M.R."/>
            <person name="Kadnikov V.V."/>
            <person name="Begmatov S."/>
            <person name="Beletsky A.V."/>
            <person name="Vlasova K.G."/>
            <person name="Novikov A.A."/>
            <person name="Shcherbakova V.A."/>
            <person name="Mardanov A.V."/>
            <person name="Ravin N.V."/>
        </authorList>
    </citation>
    <scope>NUCLEOTIDE SEQUENCE [LARGE SCALE GENOMIC DNA]</scope>
    <source>
        <strain evidence="8 9">L945</strain>
    </source>
</reference>
<evidence type="ECO:0000256" key="1">
    <source>
        <dbReference type="ARBA" id="ARBA00004162"/>
    </source>
</evidence>